<dbReference type="InterPro" id="IPR002885">
    <property type="entry name" value="PPR_rpt"/>
</dbReference>
<keyword evidence="1" id="KW-0677">Repeat</keyword>
<evidence type="ECO:0000256" key="1">
    <source>
        <dbReference type="ARBA" id="ARBA00022737"/>
    </source>
</evidence>
<dbReference type="PANTHER" id="PTHR47926:SF345">
    <property type="entry name" value="(WILD MALAYSIAN BANANA) HYPOTHETICAL PROTEIN"/>
    <property type="match status" value="1"/>
</dbReference>
<evidence type="ECO:0000256" key="2">
    <source>
        <dbReference type="PROSITE-ProRule" id="PRU00708"/>
    </source>
</evidence>
<dbReference type="InterPro" id="IPR046960">
    <property type="entry name" value="PPR_At4g14850-like_plant"/>
</dbReference>
<gene>
    <name evidence="3" type="ORF">F0562_024489</name>
</gene>
<dbReference type="InterPro" id="IPR011990">
    <property type="entry name" value="TPR-like_helical_dom_sf"/>
</dbReference>
<dbReference type="FunFam" id="1.25.40.10:FF:000242">
    <property type="entry name" value="Pentatricopeptide repeat-containing protein"/>
    <property type="match status" value="1"/>
</dbReference>
<accession>A0A5J5BFJ1</accession>
<reference evidence="3 4" key="1">
    <citation type="submission" date="2019-09" db="EMBL/GenBank/DDBJ databases">
        <title>A chromosome-level genome assembly of the Chinese tupelo Nyssa sinensis.</title>
        <authorList>
            <person name="Yang X."/>
            <person name="Kang M."/>
            <person name="Yang Y."/>
            <person name="Xiong H."/>
            <person name="Wang M."/>
            <person name="Zhang Z."/>
            <person name="Wang Z."/>
            <person name="Wu H."/>
            <person name="Ma T."/>
            <person name="Liu J."/>
            <person name="Xi Z."/>
        </authorList>
    </citation>
    <scope>NUCLEOTIDE SEQUENCE [LARGE SCALE GENOMIC DNA]</scope>
    <source>
        <strain evidence="3">J267</strain>
        <tissue evidence="3">Leaf</tissue>
    </source>
</reference>
<dbReference type="AlphaFoldDB" id="A0A5J5BFJ1"/>
<evidence type="ECO:0000313" key="3">
    <source>
        <dbReference type="EMBL" id="KAA8540592.1"/>
    </source>
</evidence>
<name>A0A5J5BFJ1_9ASTE</name>
<feature type="repeat" description="PPR" evidence="2">
    <location>
        <begin position="194"/>
        <end position="229"/>
    </location>
</feature>
<keyword evidence="4" id="KW-1185">Reference proteome</keyword>
<feature type="repeat" description="PPR" evidence="2">
    <location>
        <begin position="77"/>
        <end position="107"/>
    </location>
</feature>
<proteinExistence type="predicted"/>
<dbReference type="GO" id="GO:0003723">
    <property type="term" value="F:RNA binding"/>
    <property type="evidence" value="ECO:0007669"/>
    <property type="project" value="InterPro"/>
</dbReference>
<dbReference type="PANTHER" id="PTHR47926">
    <property type="entry name" value="PENTATRICOPEPTIDE REPEAT-CONTAINING PROTEIN"/>
    <property type="match status" value="1"/>
</dbReference>
<evidence type="ECO:0008006" key="5">
    <source>
        <dbReference type="Google" id="ProtNLM"/>
    </source>
</evidence>
<dbReference type="Pfam" id="PF01535">
    <property type="entry name" value="PPR"/>
    <property type="match status" value="1"/>
</dbReference>
<protein>
    <recommendedName>
        <fullName evidence="5">Pentatricopeptide repeat-containing protein</fullName>
    </recommendedName>
</protein>
<dbReference type="Gene3D" id="1.25.40.10">
    <property type="entry name" value="Tetratricopeptide repeat domain"/>
    <property type="match status" value="3"/>
</dbReference>
<dbReference type="Pfam" id="PF13041">
    <property type="entry name" value="PPR_2"/>
    <property type="match status" value="2"/>
</dbReference>
<organism evidence="3 4">
    <name type="scientific">Nyssa sinensis</name>
    <dbReference type="NCBI Taxonomy" id="561372"/>
    <lineage>
        <taxon>Eukaryota</taxon>
        <taxon>Viridiplantae</taxon>
        <taxon>Streptophyta</taxon>
        <taxon>Embryophyta</taxon>
        <taxon>Tracheophyta</taxon>
        <taxon>Spermatophyta</taxon>
        <taxon>Magnoliopsida</taxon>
        <taxon>eudicotyledons</taxon>
        <taxon>Gunneridae</taxon>
        <taxon>Pentapetalae</taxon>
        <taxon>asterids</taxon>
        <taxon>Cornales</taxon>
        <taxon>Nyssaceae</taxon>
        <taxon>Nyssa</taxon>
    </lineage>
</organism>
<dbReference type="EMBL" id="CM018036">
    <property type="protein sequence ID" value="KAA8540592.1"/>
    <property type="molecule type" value="Genomic_DNA"/>
</dbReference>
<dbReference type="NCBIfam" id="TIGR00756">
    <property type="entry name" value="PPR"/>
    <property type="match status" value="3"/>
</dbReference>
<dbReference type="GO" id="GO:0009451">
    <property type="term" value="P:RNA modification"/>
    <property type="evidence" value="ECO:0007669"/>
    <property type="project" value="InterPro"/>
</dbReference>
<evidence type="ECO:0000313" key="4">
    <source>
        <dbReference type="Proteomes" id="UP000325577"/>
    </source>
</evidence>
<sequence>MVCSSDQLAPSLLPSLMLARGLYSTKASAAAIVADRSLKEALRLAVICANYLASVALASVFELARRVFDMVPDLVRDVVTWNSMISGYVQTDCCDKALKMFGELLGQISGVGPNEVTVVSTLTACGRIGLLDLGRKIHVLCLVRWIKGGGCIGYSERNGIEMNLIVKNALIDMYLKCGDIEKAFEIFCGLAQRDVYSWTAMIMGLAMNGQSERALQLFSQMEMSSDVRPNEVTFLGVLSACSHGGFVEKGFYYFDAMTQHYNLTPRLEHYGCMVDLLVRANLLVESERFIRSLPIQPDVVIWRSLIFACRNHGNIKLAEFAANQIENLEPERVLRAIVNNNGPHTICMALWTQPGVPLWFFHWMDCLQMKEFGGGLIHDFPNNLRSSARLSPEQFLLGSTMVPVFSSPLDDVEQFQVSSIQILGRWTRTSLSDLTTHGGAHHEPVLQRSDNETDVSLHHLSMHLLSHKTYELIPNSVKVIVLDVEVAVNRHFML</sequence>
<dbReference type="PROSITE" id="PS51375">
    <property type="entry name" value="PPR"/>
    <property type="match status" value="2"/>
</dbReference>
<dbReference type="Proteomes" id="UP000325577">
    <property type="component" value="Linkage Group LG13"/>
</dbReference>